<protein>
    <submittedName>
        <fullName evidence="2">Outer membrane lipoprotein-sorting protein</fullName>
    </submittedName>
</protein>
<organism evidence="2 3">
    <name type="scientific">Shewanella insulae</name>
    <dbReference type="NCBI Taxonomy" id="2681496"/>
    <lineage>
        <taxon>Bacteria</taxon>
        <taxon>Pseudomonadati</taxon>
        <taxon>Pseudomonadota</taxon>
        <taxon>Gammaproteobacteria</taxon>
        <taxon>Alteromonadales</taxon>
        <taxon>Shewanellaceae</taxon>
        <taxon>Shewanella</taxon>
    </lineage>
</organism>
<comment type="caution">
    <text evidence="2">The sequence shown here is derived from an EMBL/GenBank/DDBJ whole genome shotgun (WGS) entry which is preliminary data.</text>
</comment>
<evidence type="ECO:0000313" key="2">
    <source>
        <dbReference type="EMBL" id="MXR68245.1"/>
    </source>
</evidence>
<accession>A0A6L7HVL3</accession>
<dbReference type="AlphaFoldDB" id="A0A6L7HVL3"/>
<proteinExistence type="predicted"/>
<evidence type="ECO:0000313" key="3">
    <source>
        <dbReference type="Proteomes" id="UP000474778"/>
    </source>
</evidence>
<dbReference type="EMBL" id="WRPA01000004">
    <property type="protein sequence ID" value="MXR68245.1"/>
    <property type="molecule type" value="Genomic_DNA"/>
</dbReference>
<dbReference type="Pfam" id="PF17131">
    <property type="entry name" value="LolA_like"/>
    <property type="match status" value="1"/>
</dbReference>
<dbReference type="RefSeq" id="WP_160794397.1">
    <property type="nucleotide sequence ID" value="NZ_WRPA01000004.1"/>
</dbReference>
<dbReference type="Gene3D" id="2.50.20.10">
    <property type="entry name" value="Lipoprotein localisation LolA/LolB/LppX"/>
    <property type="match status" value="1"/>
</dbReference>
<dbReference type="InterPro" id="IPR033399">
    <property type="entry name" value="TP_0789-like"/>
</dbReference>
<reference evidence="2 3" key="1">
    <citation type="submission" date="2019-12" db="EMBL/GenBank/DDBJ databases">
        <title>Shewanella insulae sp. nov., isolated from a tidal flat.</title>
        <authorList>
            <person name="Yoon J.-H."/>
        </authorList>
    </citation>
    <scope>NUCLEOTIDE SEQUENCE [LARGE SCALE GENOMIC DNA]</scope>
    <source>
        <strain evidence="2 3">JBTF-M18</strain>
    </source>
</reference>
<gene>
    <name evidence="2" type="ORF">GNT65_06095</name>
</gene>
<dbReference type="CDD" id="cd16329">
    <property type="entry name" value="LolA_like"/>
    <property type="match status" value="1"/>
</dbReference>
<feature type="domain" description="Uncharacterized protein TP-0789" evidence="1">
    <location>
        <begin position="101"/>
        <end position="281"/>
    </location>
</feature>
<keyword evidence="2" id="KW-0449">Lipoprotein</keyword>
<evidence type="ECO:0000259" key="1">
    <source>
        <dbReference type="Pfam" id="PF17131"/>
    </source>
</evidence>
<sequence length="285" mass="32102">MDGAKLWLAGMLGLALVCLAPVSVAAETLIAETLIAEATGTQTRVAERSVVNSSDAVEARDIVRRADEQMRGKSSYVVATMNIVRPDWTRSMSMKSWTKGQELSLVLVTAPAKDKGSVSLKRYRDMWNWVPAIERIIKIAPSMLSQSWMGSDFTNDDLINKSSIVVDYRHQLVQHESIEGDDCFVIDAFAKPDAPVVWSRIRLWISSRDYLQRKVEFFDEFDELVNTLTTSDIQEMGGRKLATKMVMIPADKPGQRTELITHEAAFDFEIGDDFFSQQQMKALRD</sequence>
<name>A0A6L7HVL3_9GAMM</name>
<dbReference type="Proteomes" id="UP000474778">
    <property type="component" value="Unassembled WGS sequence"/>
</dbReference>
<keyword evidence="3" id="KW-1185">Reference proteome</keyword>